<dbReference type="Proteomes" id="UP000030401">
    <property type="component" value="Unassembled WGS sequence"/>
</dbReference>
<name>A0A0A5HNF4_9BACI</name>
<dbReference type="RefSeq" id="WP_036835672.1">
    <property type="nucleotide sequence ID" value="NZ_AVPG01000025.1"/>
</dbReference>
<evidence type="ECO:0000259" key="1">
    <source>
        <dbReference type="Pfam" id="PF01807"/>
    </source>
</evidence>
<dbReference type="InterPro" id="IPR036977">
    <property type="entry name" value="DNA_primase_Znf_CHC2"/>
</dbReference>
<dbReference type="STRING" id="1385512.N784_09760"/>
<dbReference type="SUPFAM" id="SSF57783">
    <property type="entry name" value="Zinc beta-ribbon"/>
    <property type="match status" value="1"/>
</dbReference>
<accession>A0A0A5HNF4</accession>
<evidence type="ECO:0000313" key="3">
    <source>
        <dbReference type="EMBL" id="KGX85172.1"/>
    </source>
</evidence>
<keyword evidence="4" id="KW-1185">Reference proteome</keyword>
<dbReference type="Gene3D" id="3.40.1360.10">
    <property type="match status" value="1"/>
</dbReference>
<dbReference type="InterPro" id="IPR002694">
    <property type="entry name" value="Znf_CHC2"/>
</dbReference>
<dbReference type="AlphaFoldDB" id="A0A0A5HNF4"/>
<dbReference type="GO" id="GO:0003899">
    <property type="term" value="F:DNA-directed RNA polymerase activity"/>
    <property type="evidence" value="ECO:0007669"/>
    <property type="project" value="InterPro"/>
</dbReference>
<dbReference type="Pfam" id="PF01807">
    <property type="entry name" value="Zn_ribbon_DnaG"/>
    <property type="match status" value="1"/>
</dbReference>
<protein>
    <recommendedName>
        <fullName evidence="5">DUF3991 domain-containing protein</fullName>
    </recommendedName>
</protein>
<dbReference type="Pfam" id="PF13154">
    <property type="entry name" value="DUF3991"/>
    <property type="match status" value="1"/>
</dbReference>
<dbReference type="EMBL" id="AVPG01000025">
    <property type="protein sequence ID" value="KGX85172.1"/>
    <property type="molecule type" value="Genomic_DNA"/>
</dbReference>
<sequence>MKYVSADEKEKANNVNLLEYLSLIGEPLKSEGNNFYRHEDHDSLVIHAKKNYFSWNSKGVSGNAVTYLMNVHDLKFQEAVKKINTDLDGKDLSAYKPPKITYPEYFKYDVKEVSTTKNAFDYLVNDRKLDPDLVQSFIKADLIKEDSYRNVVFKWKENGQLIGANLQGTREIPPKKRIDTNRPYFKKVLPTTKDATNSGFNITRGYPEKLYFFESPIDLLSYFSLNKNTLTNCRLISMDGLKQQTFAYTLKRTLKDLRSRNRKLDSIKLCVDNDEAGKEFVSKIQQYKLTRSDGKDIPIESYIPDLPPGEIKWDWNNQLKAKVNESLKKT</sequence>
<reference evidence="3 4" key="1">
    <citation type="submission" date="2013-08" db="EMBL/GenBank/DDBJ databases">
        <authorList>
            <person name="Huang J."/>
            <person name="Wang G."/>
        </authorList>
    </citation>
    <scope>NUCLEOTIDE SEQUENCE [LARGE SCALE GENOMIC DNA]</scope>
    <source>
        <strain evidence="3 4">JSM 072002</strain>
    </source>
</reference>
<dbReference type="eggNOG" id="COG0358">
    <property type="taxonomic scope" value="Bacteria"/>
</dbReference>
<dbReference type="Gene3D" id="3.90.580.10">
    <property type="entry name" value="Zinc finger, CHC2-type domain"/>
    <property type="match status" value="1"/>
</dbReference>
<comment type="caution">
    <text evidence="3">The sequence shown here is derived from an EMBL/GenBank/DDBJ whole genome shotgun (WGS) entry which is preliminary data.</text>
</comment>
<organism evidence="3 4">
    <name type="scientific">Pontibacillus litoralis JSM 072002</name>
    <dbReference type="NCBI Taxonomy" id="1385512"/>
    <lineage>
        <taxon>Bacteria</taxon>
        <taxon>Bacillati</taxon>
        <taxon>Bacillota</taxon>
        <taxon>Bacilli</taxon>
        <taxon>Bacillales</taxon>
        <taxon>Bacillaceae</taxon>
        <taxon>Pontibacillus</taxon>
    </lineage>
</organism>
<dbReference type="GO" id="GO:0003677">
    <property type="term" value="F:DNA binding"/>
    <property type="evidence" value="ECO:0007669"/>
    <property type="project" value="InterPro"/>
</dbReference>
<feature type="domain" description="Zinc finger CHC2-type" evidence="1">
    <location>
        <begin position="36"/>
        <end position="86"/>
    </location>
</feature>
<dbReference type="GO" id="GO:0008270">
    <property type="term" value="F:zinc ion binding"/>
    <property type="evidence" value="ECO:0007669"/>
    <property type="project" value="InterPro"/>
</dbReference>
<dbReference type="Pfam" id="PF13155">
    <property type="entry name" value="Toprim_2"/>
    <property type="match status" value="1"/>
</dbReference>
<evidence type="ECO:0008006" key="5">
    <source>
        <dbReference type="Google" id="ProtNLM"/>
    </source>
</evidence>
<dbReference type="InterPro" id="IPR025054">
    <property type="entry name" value="DUF3991"/>
</dbReference>
<dbReference type="GO" id="GO:0006260">
    <property type="term" value="P:DNA replication"/>
    <property type="evidence" value="ECO:0007669"/>
    <property type="project" value="InterPro"/>
</dbReference>
<proteinExistence type="predicted"/>
<feature type="domain" description="DUF3991" evidence="2">
    <location>
        <begin position="122"/>
        <end position="172"/>
    </location>
</feature>
<evidence type="ECO:0000259" key="2">
    <source>
        <dbReference type="Pfam" id="PF13154"/>
    </source>
</evidence>
<gene>
    <name evidence="3" type="ORF">N784_09760</name>
</gene>
<evidence type="ECO:0000313" key="4">
    <source>
        <dbReference type="Proteomes" id="UP000030401"/>
    </source>
</evidence>